<comment type="caution">
    <text evidence="1">The sequence shown here is derived from an EMBL/GenBank/DDBJ whole genome shotgun (WGS) entry which is preliminary data.</text>
</comment>
<proteinExistence type="predicted"/>
<name>A0A0F8W163_9ZZZZ</name>
<dbReference type="AlphaFoldDB" id="A0A0F8W163"/>
<dbReference type="EMBL" id="LAZR01068069">
    <property type="protein sequence ID" value="KKK50348.1"/>
    <property type="molecule type" value="Genomic_DNA"/>
</dbReference>
<gene>
    <name evidence="1" type="ORF">LCGC14_3125920</name>
</gene>
<organism evidence="1">
    <name type="scientific">marine sediment metagenome</name>
    <dbReference type="NCBI Taxonomy" id="412755"/>
    <lineage>
        <taxon>unclassified sequences</taxon>
        <taxon>metagenomes</taxon>
        <taxon>ecological metagenomes</taxon>
    </lineage>
</organism>
<sequence>MKIHTSKELLLKLTYLTLAGQDGQGELQWIGTRDQWDKVEELL</sequence>
<evidence type="ECO:0000313" key="1">
    <source>
        <dbReference type="EMBL" id="KKK50348.1"/>
    </source>
</evidence>
<reference evidence="1" key="1">
    <citation type="journal article" date="2015" name="Nature">
        <title>Complex archaea that bridge the gap between prokaryotes and eukaryotes.</title>
        <authorList>
            <person name="Spang A."/>
            <person name="Saw J.H."/>
            <person name="Jorgensen S.L."/>
            <person name="Zaremba-Niedzwiedzka K."/>
            <person name="Martijn J."/>
            <person name="Lind A.E."/>
            <person name="van Eijk R."/>
            <person name="Schleper C."/>
            <person name="Guy L."/>
            <person name="Ettema T.J."/>
        </authorList>
    </citation>
    <scope>NUCLEOTIDE SEQUENCE</scope>
</reference>
<protein>
    <submittedName>
        <fullName evidence="1">Uncharacterized protein</fullName>
    </submittedName>
</protein>
<accession>A0A0F8W163</accession>